<dbReference type="InterPro" id="IPR000270">
    <property type="entry name" value="PB1_dom"/>
</dbReference>
<dbReference type="SUPFAM" id="SSF50249">
    <property type="entry name" value="Nucleic acid-binding proteins"/>
    <property type="match status" value="1"/>
</dbReference>
<dbReference type="EMBL" id="SDMP01000009">
    <property type="protein sequence ID" value="RYR40329.1"/>
    <property type="molecule type" value="Genomic_DNA"/>
</dbReference>
<protein>
    <recommendedName>
        <fullName evidence="2">PB1 domain-containing protein</fullName>
    </recommendedName>
</protein>
<feature type="transmembrane region" description="Helical" evidence="1">
    <location>
        <begin position="161"/>
        <end position="186"/>
    </location>
</feature>
<evidence type="ECO:0000313" key="4">
    <source>
        <dbReference type="Proteomes" id="UP000289738"/>
    </source>
</evidence>
<dbReference type="Pfam" id="PF08646">
    <property type="entry name" value="Rep_fac-A_C"/>
    <property type="match status" value="1"/>
</dbReference>
<dbReference type="InterPro" id="IPR012340">
    <property type="entry name" value="NA-bd_OB-fold"/>
</dbReference>
<evidence type="ECO:0000259" key="2">
    <source>
        <dbReference type="SMART" id="SM00666"/>
    </source>
</evidence>
<organism evidence="3 4">
    <name type="scientific">Arachis hypogaea</name>
    <name type="common">Peanut</name>
    <dbReference type="NCBI Taxonomy" id="3818"/>
    <lineage>
        <taxon>Eukaryota</taxon>
        <taxon>Viridiplantae</taxon>
        <taxon>Streptophyta</taxon>
        <taxon>Embryophyta</taxon>
        <taxon>Tracheophyta</taxon>
        <taxon>Spermatophyta</taxon>
        <taxon>Magnoliopsida</taxon>
        <taxon>eudicotyledons</taxon>
        <taxon>Gunneridae</taxon>
        <taxon>Pentapetalae</taxon>
        <taxon>rosids</taxon>
        <taxon>fabids</taxon>
        <taxon>Fabales</taxon>
        <taxon>Fabaceae</taxon>
        <taxon>Papilionoideae</taxon>
        <taxon>50 kb inversion clade</taxon>
        <taxon>dalbergioids sensu lato</taxon>
        <taxon>Dalbergieae</taxon>
        <taxon>Pterocarpus clade</taxon>
        <taxon>Arachis</taxon>
    </lineage>
</organism>
<evidence type="ECO:0000313" key="3">
    <source>
        <dbReference type="EMBL" id="RYR40329.1"/>
    </source>
</evidence>
<keyword evidence="1" id="KW-1133">Transmembrane helix</keyword>
<comment type="caution">
    <text evidence="3">The sequence shown here is derived from an EMBL/GenBank/DDBJ whole genome shotgun (WGS) entry which is preliminary data.</text>
</comment>
<gene>
    <name evidence="3" type="ORF">Ahy_A09g046061</name>
</gene>
<dbReference type="Pfam" id="PF00564">
    <property type="entry name" value="PB1"/>
    <property type="match status" value="1"/>
</dbReference>
<dbReference type="InterPro" id="IPR053198">
    <property type="entry name" value="Gynoecium_Dev_Regulator"/>
</dbReference>
<proteinExistence type="predicted"/>
<sequence>MDTTPARFMLSYGGEIKPRDGHHHRSSYAGGVHKMFHVDGNINFDDMTAKLSLLKGGDAVTSFKYLIPGDDLDTLVTVDNEMDLSNLMSEYDLHCHGSGWLAPMRIFLDTVEQGGVAVVPQAPVPPSASDEDRVNMELEGQLEQQWGRVSGRASFSLPGPLTLASALFLLVALILLVSLPMALLILQNYSIKNAMTEIRSTEPPRDRLIQFEKSINQLPEVLVPAKDTIEMVLHDKKGSRIHASLPKALVKKFCPVAKIIQNGNIDDKELIDIIVEVVGNKGRQIFENLYVANCFYTNFSKNRVTCILFGTLVDHIFPHLDSIGPGPLIVERAKSFLDKVHVQSSYYASKLHVNVYIKEVVDSKNRLGSTCQITSQYISHLSSQPSYSESDEINGGLVRLKSIEELLNCANEGSYWILASIVRLDVEKDDWFYKGCTRCPRKLEGAEPSYCKKCDQADSNPLLRFRFQVIVSDGTGRIILLVLWDRETLQIVGKTATEIKENFFDDDDADTKLLIKVAVSSRNINGYDDVYNVMRISDDEQLIAKFGRNAADSVDDEFHTTSS</sequence>
<feature type="domain" description="PB1" evidence="2">
    <location>
        <begin position="5"/>
        <end position="98"/>
    </location>
</feature>
<keyword evidence="1" id="KW-0812">Transmembrane</keyword>
<dbReference type="PANTHER" id="PTHR31066:SF100">
    <property type="entry name" value="PB1 DOMAIN-CONTAINING PROTEIN"/>
    <property type="match status" value="1"/>
</dbReference>
<accession>A0A445BNS3</accession>
<dbReference type="Proteomes" id="UP000289738">
    <property type="component" value="Chromosome A09"/>
</dbReference>
<dbReference type="SUPFAM" id="SSF54277">
    <property type="entry name" value="CAD &amp; PB1 domains"/>
    <property type="match status" value="1"/>
</dbReference>
<dbReference type="PANTHER" id="PTHR31066">
    <property type="entry name" value="OS05G0427100 PROTEIN-RELATED"/>
    <property type="match status" value="1"/>
</dbReference>
<dbReference type="AlphaFoldDB" id="A0A445BNS3"/>
<keyword evidence="1" id="KW-0472">Membrane</keyword>
<evidence type="ECO:0000256" key="1">
    <source>
        <dbReference type="SAM" id="Phobius"/>
    </source>
</evidence>
<reference evidence="3 4" key="1">
    <citation type="submission" date="2019-01" db="EMBL/GenBank/DDBJ databases">
        <title>Sequencing of cultivated peanut Arachis hypogaea provides insights into genome evolution and oil improvement.</title>
        <authorList>
            <person name="Chen X."/>
        </authorList>
    </citation>
    <scope>NUCLEOTIDE SEQUENCE [LARGE SCALE GENOMIC DNA]</scope>
    <source>
        <strain evidence="4">cv. Fuhuasheng</strain>
        <tissue evidence="3">Leaves</tissue>
    </source>
</reference>
<dbReference type="Gene3D" id="2.40.50.140">
    <property type="entry name" value="Nucleic acid-binding proteins"/>
    <property type="match status" value="1"/>
</dbReference>
<dbReference type="SMART" id="SM00666">
    <property type="entry name" value="PB1"/>
    <property type="match status" value="1"/>
</dbReference>
<dbReference type="InterPro" id="IPR013955">
    <property type="entry name" value="Rep_factor-A_C"/>
</dbReference>
<keyword evidence="4" id="KW-1185">Reference proteome</keyword>
<name>A0A445BNS3_ARAHY</name>